<organism evidence="2 3">
    <name type="scientific">Oryzias latipes</name>
    <name type="common">Japanese rice fish</name>
    <name type="synonym">Japanese killifish</name>
    <dbReference type="NCBI Taxonomy" id="8090"/>
    <lineage>
        <taxon>Eukaryota</taxon>
        <taxon>Metazoa</taxon>
        <taxon>Chordata</taxon>
        <taxon>Craniata</taxon>
        <taxon>Vertebrata</taxon>
        <taxon>Euteleostomi</taxon>
        <taxon>Actinopterygii</taxon>
        <taxon>Neopterygii</taxon>
        <taxon>Teleostei</taxon>
        <taxon>Neoteleostei</taxon>
        <taxon>Acanthomorphata</taxon>
        <taxon>Ovalentaria</taxon>
        <taxon>Atherinomorphae</taxon>
        <taxon>Beloniformes</taxon>
        <taxon>Adrianichthyidae</taxon>
        <taxon>Oryziinae</taxon>
        <taxon>Oryzias</taxon>
    </lineage>
</organism>
<evidence type="ECO:0000313" key="3">
    <source>
        <dbReference type="Proteomes" id="UP000001038"/>
    </source>
</evidence>
<dbReference type="AlphaFoldDB" id="A0A3B3H8I2"/>
<dbReference type="PANTHER" id="PTHR15503">
    <property type="entry name" value="LDOC1 RELATED"/>
    <property type="match status" value="1"/>
</dbReference>
<accession>A0A3B3H8I2</accession>
<reference evidence="2" key="3">
    <citation type="submission" date="2025-09" db="UniProtKB">
        <authorList>
            <consortium name="Ensembl"/>
        </authorList>
    </citation>
    <scope>IDENTIFICATION</scope>
    <source>
        <strain evidence="2">Hd-rR</strain>
    </source>
</reference>
<name>A0A3B3H8I2_ORYLA</name>
<evidence type="ECO:0000259" key="1">
    <source>
        <dbReference type="Pfam" id="PF03732"/>
    </source>
</evidence>
<dbReference type="InterPro" id="IPR005162">
    <property type="entry name" value="Retrotrans_gag_dom"/>
</dbReference>
<dbReference type="Bgee" id="ENSORLG00000029489">
    <property type="expression patterns" value="Expressed in intestine and 10 other cell types or tissues"/>
</dbReference>
<dbReference type="InterPro" id="IPR032567">
    <property type="entry name" value="RTL1-rel"/>
</dbReference>
<dbReference type="Ensembl" id="ENSORLT00000032747.1">
    <property type="protein sequence ID" value="ENSORLP00000028141.1"/>
    <property type="gene ID" value="ENSORLG00000029489.1"/>
</dbReference>
<reference evidence="2 3" key="1">
    <citation type="journal article" date="2007" name="Nature">
        <title>The medaka draft genome and insights into vertebrate genome evolution.</title>
        <authorList>
            <person name="Kasahara M."/>
            <person name="Naruse K."/>
            <person name="Sasaki S."/>
            <person name="Nakatani Y."/>
            <person name="Qu W."/>
            <person name="Ahsan B."/>
            <person name="Yamada T."/>
            <person name="Nagayasu Y."/>
            <person name="Doi K."/>
            <person name="Kasai Y."/>
            <person name="Jindo T."/>
            <person name="Kobayashi D."/>
            <person name="Shimada A."/>
            <person name="Toyoda A."/>
            <person name="Kuroki Y."/>
            <person name="Fujiyama A."/>
            <person name="Sasaki T."/>
            <person name="Shimizu A."/>
            <person name="Asakawa S."/>
            <person name="Shimizu N."/>
            <person name="Hashimoto S."/>
            <person name="Yang J."/>
            <person name="Lee Y."/>
            <person name="Matsushima K."/>
            <person name="Sugano S."/>
            <person name="Sakaizumi M."/>
            <person name="Narita T."/>
            <person name="Ohishi K."/>
            <person name="Haga S."/>
            <person name="Ohta F."/>
            <person name="Nomoto H."/>
            <person name="Nogata K."/>
            <person name="Morishita T."/>
            <person name="Endo T."/>
            <person name="Shin-I T."/>
            <person name="Takeda H."/>
            <person name="Morishita S."/>
            <person name="Kohara Y."/>
        </authorList>
    </citation>
    <scope>NUCLEOTIDE SEQUENCE [LARGE SCALE GENOMIC DNA]</scope>
    <source>
        <strain evidence="2 3">Hd-rR</strain>
    </source>
</reference>
<keyword evidence="3" id="KW-1185">Reference proteome</keyword>
<dbReference type="GeneTree" id="ENSGT00950000183173"/>
<protein>
    <recommendedName>
        <fullName evidence="1">Retrotransposon gag domain-containing protein</fullName>
    </recommendedName>
</protein>
<dbReference type="InParanoid" id="A0A3B3H8I2"/>
<evidence type="ECO:0000313" key="2">
    <source>
        <dbReference type="Ensembl" id="ENSORLP00000028141.1"/>
    </source>
</evidence>
<dbReference type="Proteomes" id="UP000001038">
    <property type="component" value="Chromosome 16"/>
</dbReference>
<proteinExistence type="predicted"/>
<dbReference type="PANTHER" id="PTHR15503:SF36">
    <property type="entry name" value="RETROTRANSPOSON GAG-LIKE PROTEIN 5"/>
    <property type="match status" value="1"/>
</dbReference>
<dbReference type="Pfam" id="PF03732">
    <property type="entry name" value="Retrotrans_gag"/>
    <property type="match status" value="1"/>
</dbReference>
<sequence>MKCFERLVLRHINDHLPPDLDPHQFAYRANRSTEDAIALALHAALSHLEEQQSYLHERLSKLEHVPSSPPRQTRLGHPEPFDGTPEDCRAFITSCRLHFDFNPSEFPSEQSKVAFALSYLTGRAKRWGLAEWERGAEMCRSFRVFSTQLLTVFDPSTPHRAAASELLRLQQGARSVSDYAVEFRTLAARTRWPDEALVDVFLRGLSDGLKDELAAREIPEDLEELSAY</sequence>
<reference evidence="2" key="2">
    <citation type="submission" date="2025-08" db="UniProtKB">
        <authorList>
            <consortium name="Ensembl"/>
        </authorList>
    </citation>
    <scope>IDENTIFICATION</scope>
    <source>
        <strain evidence="2">Hd-rR</strain>
    </source>
</reference>
<feature type="domain" description="Retrotransposon gag" evidence="1">
    <location>
        <begin position="115"/>
        <end position="206"/>
    </location>
</feature>